<keyword evidence="1" id="KW-1133">Transmembrane helix</keyword>
<accession>A0A8J3YEU6</accession>
<keyword evidence="1" id="KW-0812">Transmembrane</keyword>
<sequence>MRLAGVRTSTGAQVTLLFVDTGVHVLATTGWRHHQLRIAGGAVFAAAALAAAGLGVRHAVDAAAGAALAMAALALAAAAAVAAVTAWWLTSREERALRRNATQPDIIADQVTSAQSAQDTGAICVTLHMADNSTREFSARGLTGVHLGHQFGQMFGVANPGGSGADPTTVRADRP</sequence>
<feature type="transmembrane region" description="Helical" evidence="1">
    <location>
        <begin position="38"/>
        <end position="56"/>
    </location>
</feature>
<evidence type="ECO:0000313" key="2">
    <source>
        <dbReference type="EMBL" id="GIJ06415.1"/>
    </source>
</evidence>
<proteinExistence type="predicted"/>
<evidence type="ECO:0000256" key="1">
    <source>
        <dbReference type="SAM" id="Phobius"/>
    </source>
</evidence>
<name>A0A8J3YEU6_9ACTN</name>
<reference evidence="2" key="1">
    <citation type="submission" date="2021-01" db="EMBL/GenBank/DDBJ databases">
        <title>Whole genome shotgun sequence of Spirilliplanes yamanashiensis NBRC 15828.</title>
        <authorList>
            <person name="Komaki H."/>
            <person name="Tamura T."/>
        </authorList>
    </citation>
    <scope>NUCLEOTIDE SEQUENCE</scope>
    <source>
        <strain evidence="2">NBRC 15828</strain>
    </source>
</reference>
<comment type="caution">
    <text evidence="2">The sequence shown here is derived from an EMBL/GenBank/DDBJ whole genome shotgun (WGS) entry which is preliminary data.</text>
</comment>
<evidence type="ECO:0000313" key="3">
    <source>
        <dbReference type="Proteomes" id="UP000652013"/>
    </source>
</evidence>
<keyword evidence="3" id="KW-1185">Reference proteome</keyword>
<feature type="transmembrane region" description="Helical" evidence="1">
    <location>
        <begin position="62"/>
        <end position="89"/>
    </location>
</feature>
<gene>
    <name evidence="2" type="ORF">Sya03_57670</name>
</gene>
<dbReference type="Proteomes" id="UP000652013">
    <property type="component" value="Unassembled WGS sequence"/>
</dbReference>
<dbReference type="AlphaFoldDB" id="A0A8J3YEU6"/>
<organism evidence="2 3">
    <name type="scientific">Spirilliplanes yamanashiensis</name>
    <dbReference type="NCBI Taxonomy" id="42233"/>
    <lineage>
        <taxon>Bacteria</taxon>
        <taxon>Bacillati</taxon>
        <taxon>Actinomycetota</taxon>
        <taxon>Actinomycetes</taxon>
        <taxon>Micromonosporales</taxon>
        <taxon>Micromonosporaceae</taxon>
        <taxon>Spirilliplanes</taxon>
    </lineage>
</organism>
<dbReference type="RefSeq" id="WP_203941592.1">
    <property type="nucleotide sequence ID" value="NZ_BAAAGJ010000013.1"/>
</dbReference>
<dbReference type="EMBL" id="BOOY01000041">
    <property type="protein sequence ID" value="GIJ06415.1"/>
    <property type="molecule type" value="Genomic_DNA"/>
</dbReference>
<protein>
    <submittedName>
        <fullName evidence="2">Uncharacterized protein</fullName>
    </submittedName>
</protein>
<keyword evidence="1" id="KW-0472">Membrane</keyword>